<reference evidence="8 9" key="1">
    <citation type="submission" date="2021-03" db="EMBL/GenBank/DDBJ databases">
        <title>Genomic and phenotypic characterization of Chloracidobacterium isolates provides evidence for multiple species.</title>
        <authorList>
            <person name="Saini M.K."/>
            <person name="Costas A.M.G."/>
            <person name="Tank M."/>
            <person name="Bryant D.A."/>
        </authorList>
    </citation>
    <scope>NUCLEOTIDE SEQUENCE [LARGE SCALE GENOMIC DNA]</scope>
    <source>
        <strain evidence="8 9">N</strain>
    </source>
</reference>
<dbReference type="PANTHER" id="PTHR43734">
    <property type="entry name" value="PHYTOENE DESATURASE"/>
    <property type="match status" value="1"/>
</dbReference>
<proteinExistence type="inferred from homology"/>
<dbReference type="InterPro" id="IPR002937">
    <property type="entry name" value="Amino_oxidase"/>
</dbReference>
<dbReference type="Gene3D" id="3.50.50.60">
    <property type="entry name" value="FAD/NAD(P)-binding domain"/>
    <property type="match status" value="2"/>
</dbReference>
<keyword evidence="4 5" id="KW-0560">Oxidoreductase</keyword>
<evidence type="ECO:0000256" key="5">
    <source>
        <dbReference type="RuleBase" id="RU362075"/>
    </source>
</evidence>
<evidence type="ECO:0000259" key="7">
    <source>
        <dbReference type="Pfam" id="PF01593"/>
    </source>
</evidence>
<keyword evidence="3 5" id="KW-0125">Carotenoid biosynthesis</keyword>
<evidence type="ECO:0000256" key="1">
    <source>
        <dbReference type="ARBA" id="ARBA00004829"/>
    </source>
</evidence>
<feature type="domain" description="Amine oxidase" evidence="7">
    <location>
        <begin position="13"/>
        <end position="493"/>
    </location>
</feature>
<evidence type="ECO:0000313" key="9">
    <source>
        <dbReference type="Proteomes" id="UP000677668"/>
    </source>
</evidence>
<sequence length="504" mass="55382">MKAKRVIIVGAGLGGLSAALHLAASGFQVTLLEKNPTVGGKLNRIVADGYTFDTGPSLVTMPDILRDTFAAAGACLDDYLTLQPLDPICRYRWPDGAQLDLSADLSKTVAALRRIAPEDEAAFFRFLSYGADLYTATAPVFLFSDFRNWRQLWQRLDRQLLRQLPRLATLKTVADRTTEFFSSPYLRQLFNRYATYNGSSPYRAQATFCLIPYVEFAFGAWYVAGGLYRIAEALLQVAAARGVTIQTNAPVAEIVVEGGRVQGVRLEDNTFLAAEVVVSNADSLYTYARLLPGLRRRTYDDRRLARIEPSCSGFILLLGTRRRFDTLAHHNIFFSGDYPREFSEIFDTLTPPRDPTIYVCATSRTDPTQAPPGGENLFVMVNAPAVCEAYDWDDIASAYRHHIVARLEALGLTGLSESIVVEERLTPKRFAGWFNAHRGAIYGLSSNSLRNAFWRPPIRAQEAQGLYFAGGGTHPGGGIPLVLLSGKLAAAAVAEDFGLPSATA</sequence>
<comment type="pathway">
    <text evidence="1 5">Carotenoid biosynthesis.</text>
</comment>
<dbReference type="NCBIfam" id="TIGR02734">
    <property type="entry name" value="crtI_fam"/>
    <property type="match status" value="1"/>
</dbReference>
<evidence type="ECO:0000256" key="4">
    <source>
        <dbReference type="ARBA" id="ARBA00023002"/>
    </source>
</evidence>
<feature type="chain" id="PRO_5045187318" evidence="6">
    <location>
        <begin position="24"/>
        <end position="504"/>
    </location>
</feature>
<organism evidence="8 9">
    <name type="scientific">Chloracidobacterium sp. N</name>
    <dbReference type="NCBI Taxonomy" id="2821540"/>
    <lineage>
        <taxon>Bacteria</taxon>
        <taxon>Pseudomonadati</taxon>
        <taxon>Acidobacteriota</taxon>
        <taxon>Terriglobia</taxon>
        <taxon>Terriglobales</taxon>
        <taxon>Acidobacteriaceae</taxon>
        <taxon>Chloracidobacterium</taxon>
        <taxon>Chloracidobacterium aggregatum</taxon>
    </lineage>
</organism>
<dbReference type="Proteomes" id="UP000677668">
    <property type="component" value="Chromosome 1"/>
</dbReference>
<dbReference type="Pfam" id="PF01593">
    <property type="entry name" value="Amino_oxidase"/>
    <property type="match status" value="1"/>
</dbReference>
<keyword evidence="6" id="KW-0732">Signal</keyword>
<dbReference type="InterPro" id="IPR036188">
    <property type="entry name" value="FAD/NAD-bd_sf"/>
</dbReference>
<comment type="similarity">
    <text evidence="2 5">Belongs to the carotenoid/retinoid oxidoreductase family.</text>
</comment>
<name>A0ABX8AXY4_9BACT</name>
<dbReference type="InterPro" id="IPR014105">
    <property type="entry name" value="Carotenoid/retinoid_OxRdtase"/>
</dbReference>
<gene>
    <name evidence="8" type="primary">crtI</name>
    <name evidence="8" type="ORF">J8C05_09315</name>
</gene>
<feature type="signal peptide" evidence="6">
    <location>
        <begin position="1"/>
        <end position="23"/>
    </location>
</feature>
<evidence type="ECO:0000313" key="8">
    <source>
        <dbReference type="EMBL" id="QUV93563.1"/>
    </source>
</evidence>
<evidence type="ECO:0000256" key="3">
    <source>
        <dbReference type="ARBA" id="ARBA00022746"/>
    </source>
</evidence>
<dbReference type="EMBL" id="CP072642">
    <property type="protein sequence ID" value="QUV93563.1"/>
    <property type="molecule type" value="Genomic_DNA"/>
</dbReference>
<dbReference type="RefSeq" id="WP_211421933.1">
    <property type="nucleotide sequence ID" value="NZ_CP072642.1"/>
</dbReference>
<dbReference type="PRINTS" id="PR00419">
    <property type="entry name" value="ADXRDTASE"/>
</dbReference>
<protein>
    <submittedName>
        <fullName evidence="8">Phytoene desaturase</fullName>
    </submittedName>
</protein>
<dbReference type="SUPFAM" id="SSF51905">
    <property type="entry name" value="FAD/NAD(P)-binding domain"/>
    <property type="match status" value="1"/>
</dbReference>
<keyword evidence="9" id="KW-1185">Reference proteome</keyword>
<evidence type="ECO:0000256" key="2">
    <source>
        <dbReference type="ARBA" id="ARBA00006046"/>
    </source>
</evidence>
<dbReference type="PANTHER" id="PTHR43734:SF7">
    <property type="entry name" value="4,4'-DIAPONEUROSPORENE OXYGENASE"/>
    <property type="match status" value="1"/>
</dbReference>
<evidence type="ECO:0000256" key="6">
    <source>
        <dbReference type="SAM" id="SignalP"/>
    </source>
</evidence>
<accession>A0ABX8AXY4</accession>